<dbReference type="EMBL" id="UINC01000373">
    <property type="protein sequence ID" value="SUZ54174.1"/>
    <property type="molecule type" value="Genomic_DNA"/>
</dbReference>
<keyword evidence="4" id="KW-0479">Metal-binding</keyword>
<gene>
    <name evidence="8" type="ORF">METZ01_LOCUS7028</name>
</gene>
<dbReference type="PANTHER" id="PTHR46986">
    <property type="entry name" value="ENDORIBONUCLEASE YBEY, CHLOROPLASTIC"/>
    <property type="match status" value="1"/>
</dbReference>
<dbReference type="GO" id="GO:0004222">
    <property type="term" value="F:metalloendopeptidase activity"/>
    <property type="evidence" value="ECO:0007669"/>
    <property type="project" value="InterPro"/>
</dbReference>
<reference evidence="8" key="1">
    <citation type="submission" date="2018-05" db="EMBL/GenBank/DDBJ databases">
        <authorList>
            <person name="Lanie J.A."/>
            <person name="Ng W.-L."/>
            <person name="Kazmierczak K.M."/>
            <person name="Andrzejewski T.M."/>
            <person name="Davidsen T.M."/>
            <person name="Wayne K.J."/>
            <person name="Tettelin H."/>
            <person name="Glass J.I."/>
            <person name="Rusch D."/>
            <person name="Podicherti R."/>
            <person name="Tsui H.-C.T."/>
            <person name="Winkler M.E."/>
        </authorList>
    </citation>
    <scope>NUCLEOTIDE SEQUENCE</scope>
</reference>
<proteinExistence type="inferred from homology"/>
<evidence type="ECO:0000256" key="4">
    <source>
        <dbReference type="ARBA" id="ARBA00022723"/>
    </source>
</evidence>
<dbReference type="NCBIfam" id="TIGR00043">
    <property type="entry name" value="rRNA maturation RNase YbeY"/>
    <property type="match status" value="1"/>
</dbReference>
<accession>A0A381NJ78</accession>
<keyword evidence="6" id="KW-0378">Hydrolase</keyword>
<comment type="similarity">
    <text evidence="2">Belongs to the endoribonuclease YbeY family.</text>
</comment>
<dbReference type="HAMAP" id="MF_00009">
    <property type="entry name" value="Endoribonucl_YbeY"/>
    <property type="match status" value="1"/>
</dbReference>
<dbReference type="Gene3D" id="3.40.390.30">
    <property type="entry name" value="Metalloproteases ('zincins'), catalytic domain"/>
    <property type="match status" value="1"/>
</dbReference>
<evidence type="ECO:0000313" key="8">
    <source>
        <dbReference type="EMBL" id="SUZ54174.1"/>
    </source>
</evidence>
<keyword evidence="5" id="KW-0255">Endonuclease</keyword>
<evidence type="ECO:0000256" key="5">
    <source>
        <dbReference type="ARBA" id="ARBA00022759"/>
    </source>
</evidence>
<dbReference type="GO" id="GO:0004519">
    <property type="term" value="F:endonuclease activity"/>
    <property type="evidence" value="ECO:0007669"/>
    <property type="project" value="UniProtKB-KW"/>
</dbReference>
<dbReference type="AlphaFoldDB" id="A0A381NJ78"/>
<keyword evidence="3" id="KW-0540">Nuclease</keyword>
<dbReference type="PANTHER" id="PTHR46986:SF1">
    <property type="entry name" value="ENDORIBONUCLEASE YBEY, CHLOROPLASTIC"/>
    <property type="match status" value="1"/>
</dbReference>
<dbReference type="GO" id="GO:0006364">
    <property type="term" value="P:rRNA processing"/>
    <property type="evidence" value="ECO:0007669"/>
    <property type="project" value="InterPro"/>
</dbReference>
<dbReference type="GO" id="GO:0046872">
    <property type="term" value="F:metal ion binding"/>
    <property type="evidence" value="ECO:0007669"/>
    <property type="project" value="UniProtKB-KW"/>
</dbReference>
<comment type="cofactor">
    <cofactor evidence="1">
        <name>Zn(2+)</name>
        <dbReference type="ChEBI" id="CHEBI:29105"/>
    </cofactor>
</comment>
<evidence type="ECO:0000256" key="7">
    <source>
        <dbReference type="ARBA" id="ARBA00022833"/>
    </source>
</evidence>
<dbReference type="InterPro" id="IPR002036">
    <property type="entry name" value="YbeY"/>
</dbReference>
<protein>
    <submittedName>
        <fullName evidence="8">Uncharacterized protein</fullName>
    </submittedName>
</protein>
<dbReference type="Pfam" id="PF02130">
    <property type="entry name" value="YbeY"/>
    <property type="match status" value="1"/>
</dbReference>
<keyword evidence="7" id="KW-0862">Zinc</keyword>
<evidence type="ECO:0000256" key="3">
    <source>
        <dbReference type="ARBA" id="ARBA00022722"/>
    </source>
</evidence>
<sequence>MESDGVDLPNIDGDWISGICNNILKDFEHSKAAVTIIFSTDLKLRKLKKEYFSMDMLTDTISFNLEEKGEAIDGEIYISLERVAENSKIFEQDFDKECKRVIIHSILHLLGFDDQTSEDKIKMTQLEDYYLSNTIGVDQT</sequence>
<name>A0A381NJ78_9ZZZZ</name>
<evidence type="ECO:0000256" key="2">
    <source>
        <dbReference type="ARBA" id="ARBA00010875"/>
    </source>
</evidence>
<evidence type="ECO:0000256" key="6">
    <source>
        <dbReference type="ARBA" id="ARBA00022801"/>
    </source>
</evidence>
<dbReference type="InterPro" id="IPR020549">
    <property type="entry name" value="YbeY_CS"/>
</dbReference>
<evidence type="ECO:0000256" key="1">
    <source>
        <dbReference type="ARBA" id="ARBA00001947"/>
    </source>
</evidence>
<dbReference type="PROSITE" id="PS01306">
    <property type="entry name" value="UPF0054"/>
    <property type="match status" value="1"/>
</dbReference>
<dbReference type="SUPFAM" id="SSF55486">
    <property type="entry name" value="Metalloproteases ('zincins'), catalytic domain"/>
    <property type="match status" value="1"/>
</dbReference>
<organism evidence="8">
    <name type="scientific">marine metagenome</name>
    <dbReference type="NCBI Taxonomy" id="408172"/>
    <lineage>
        <taxon>unclassified sequences</taxon>
        <taxon>metagenomes</taxon>
        <taxon>ecological metagenomes</taxon>
    </lineage>
</organism>
<dbReference type="InterPro" id="IPR023091">
    <property type="entry name" value="MetalPrtase_cat_dom_sf_prd"/>
</dbReference>